<evidence type="ECO:0000256" key="1">
    <source>
        <dbReference type="ARBA" id="ARBA00004651"/>
    </source>
</evidence>
<dbReference type="PANTHER" id="PTHR43005">
    <property type="entry name" value="BLR7065 PROTEIN"/>
    <property type="match status" value="1"/>
</dbReference>
<evidence type="ECO:0000256" key="6">
    <source>
        <dbReference type="ARBA" id="ARBA00023136"/>
    </source>
</evidence>
<evidence type="ECO:0000259" key="9">
    <source>
        <dbReference type="PROSITE" id="PS50928"/>
    </source>
</evidence>
<keyword evidence="11" id="KW-1185">Reference proteome</keyword>
<protein>
    <submittedName>
        <fullName evidence="10">Sugar ABC transporter permease</fullName>
    </submittedName>
</protein>
<dbReference type="InterPro" id="IPR035906">
    <property type="entry name" value="MetI-like_sf"/>
</dbReference>
<reference evidence="10 11" key="1">
    <citation type="journal article" date="2019" name="Int. J. Syst. Evol. Microbiol.">
        <title>The Global Catalogue of Microorganisms (GCM) 10K type strain sequencing project: providing services to taxonomists for standard genome sequencing and annotation.</title>
        <authorList>
            <consortium name="The Broad Institute Genomics Platform"/>
            <consortium name="The Broad Institute Genome Sequencing Center for Infectious Disease"/>
            <person name="Wu L."/>
            <person name="Ma J."/>
        </authorList>
    </citation>
    <scope>NUCLEOTIDE SEQUENCE [LARGE SCALE GENOMIC DNA]</scope>
    <source>
        <strain evidence="10 11">JCM 14559</strain>
    </source>
</reference>
<feature type="transmembrane region" description="Helical" evidence="7">
    <location>
        <begin position="128"/>
        <end position="152"/>
    </location>
</feature>
<evidence type="ECO:0000256" key="7">
    <source>
        <dbReference type="RuleBase" id="RU363032"/>
    </source>
</evidence>
<evidence type="ECO:0000313" key="10">
    <source>
        <dbReference type="EMBL" id="GAA2096488.1"/>
    </source>
</evidence>
<evidence type="ECO:0000256" key="5">
    <source>
        <dbReference type="ARBA" id="ARBA00022989"/>
    </source>
</evidence>
<keyword evidence="5 7" id="KW-1133">Transmembrane helix</keyword>
<dbReference type="Pfam" id="PF00528">
    <property type="entry name" value="BPD_transp_1"/>
    <property type="match status" value="1"/>
</dbReference>
<accession>A0ABN2WP76</accession>
<feature type="domain" description="ABC transmembrane type-1" evidence="9">
    <location>
        <begin position="94"/>
        <end position="304"/>
    </location>
</feature>
<dbReference type="PROSITE" id="PS50928">
    <property type="entry name" value="ABC_TM1"/>
    <property type="match status" value="1"/>
</dbReference>
<comment type="subcellular location">
    <subcellularLocation>
        <location evidence="1 7">Cell membrane</location>
        <topology evidence="1 7">Multi-pass membrane protein</topology>
    </subcellularLocation>
</comment>
<gene>
    <name evidence="10" type="ORF">GCM10009759_25750</name>
</gene>
<organism evidence="10 11">
    <name type="scientific">Kitasatospora saccharophila</name>
    <dbReference type="NCBI Taxonomy" id="407973"/>
    <lineage>
        <taxon>Bacteria</taxon>
        <taxon>Bacillati</taxon>
        <taxon>Actinomycetota</taxon>
        <taxon>Actinomycetes</taxon>
        <taxon>Kitasatosporales</taxon>
        <taxon>Streptomycetaceae</taxon>
        <taxon>Kitasatospora</taxon>
    </lineage>
</organism>
<proteinExistence type="inferred from homology"/>
<feature type="transmembrane region" description="Helical" evidence="7">
    <location>
        <begin position="189"/>
        <end position="208"/>
    </location>
</feature>
<keyword evidence="4 7" id="KW-0812">Transmembrane</keyword>
<feature type="transmembrane region" description="Helical" evidence="7">
    <location>
        <begin position="283"/>
        <end position="303"/>
    </location>
</feature>
<dbReference type="SUPFAM" id="SSF161098">
    <property type="entry name" value="MetI-like"/>
    <property type="match status" value="1"/>
</dbReference>
<feature type="transmembrane region" description="Helical" evidence="7">
    <location>
        <begin position="91"/>
        <end position="116"/>
    </location>
</feature>
<sequence>MPEPTTATPTDPTTATTAAAPPAAAPLRTRLLARATPWLFLAVPLAFLVTFTYTPVFNMLYYSLTSWDGFGPDQEFVGRANYTELFTRPDLFQVFFVSLFYLASGAVQMLLALYFATVLSFHVRFRNFFKGVLFFPYLINGVAIGFVFLYFFQPGGTLDSVLGLFGARGDHLWLGDPHLVNWSLASVSLWRYLGLNFVLFLGAIQSIPGEVYEAADLDGANRWHQVRHIVLPGIRPVVSLSAVLVVSGSLSAFEIPYLMTGGANGSTTFVIQTVKLAFQFNKVGLASAAAVVLLAVVLLTTWIQRRLVPDEGVDLV</sequence>
<dbReference type="CDD" id="cd06261">
    <property type="entry name" value="TM_PBP2"/>
    <property type="match status" value="1"/>
</dbReference>
<comment type="similarity">
    <text evidence="7">Belongs to the binding-protein-dependent transport system permease family.</text>
</comment>
<dbReference type="EMBL" id="BAAANS010000014">
    <property type="protein sequence ID" value="GAA2096488.1"/>
    <property type="molecule type" value="Genomic_DNA"/>
</dbReference>
<keyword evidence="6 7" id="KW-0472">Membrane</keyword>
<comment type="caution">
    <text evidence="10">The sequence shown here is derived from an EMBL/GenBank/DDBJ whole genome shotgun (WGS) entry which is preliminary data.</text>
</comment>
<evidence type="ECO:0000256" key="2">
    <source>
        <dbReference type="ARBA" id="ARBA00022448"/>
    </source>
</evidence>
<keyword evidence="3" id="KW-1003">Cell membrane</keyword>
<feature type="transmembrane region" description="Helical" evidence="7">
    <location>
        <begin position="38"/>
        <end position="62"/>
    </location>
</feature>
<keyword evidence="2 7" id="KW-0813">Transport</keyword>
<evidence type="ECO:0000256" key="4">
    <source>
        <dbReference type="ARBA" id="ARBA00022692"/>
    </source>
</evidence>
<dbReference type="InterPro" id="IPR000515">
    <property type="entry name" value="MetI-like"/>
</dbReference>
<feature type="region of interest" description="Disordered" evidence="8">
    <location>
        <begin position="1"/>
        <end position="20"/>
    </location>
</feature>
<name>A0ABN2WP76_9ACTN</name>
<dbReference type="PANTHER" id="PTHR43005:SF2">
    <property type="entry name" value="INTEGRAL MEMBRANE SUGAR TRANSPORT PROTEIN"/>
    <property type="match status" value="1"/>
</dbReference>
<dbReference type="Gene3D" id="1.10.3720.10">
    <property type="entry name" value="MetI-like"/>
    <property type="match status" value="1"/>
</dbReference>
<evidence type="ECO:0000256" key="8">
    <source>
        <dbReference type="SAM" id="MobiDB-lite"/>
    </source>
</evidence>
<evidence type="ECO:0000313" key="11">
    <source>
        <dbReference type="Proteomes" id="UP001500897"/>
    </source>
</evidence>
<dbReference type="Proteomes" id="UP001500897">
    <property type="component" value="Unassembled WGS sequence"/>
</dbReference>
<evidence type="ECO:0000256" key="3">
    <source>
        <dbReference type="ARBA" id="ARBA00022475"/>
    </source>
</evidence>
<dbReference type="RefSeq" id="WP_344552125.1">
    <property type="nucleotide sequence ID" value="NZ_BAAANS010000014.1"/>
</dbReference>